<feature type="compositionally biased region" description="Low complexity" evidence="3">
    <location>
        <begin position="260"/>
        <end position="285"/>
    </location>
</feature>
<evidence type="ECO:0000313" key="8">
    <source>
        <dbReference type="Proteomes" id="UP000306102"/>
    </source>
</evidence>
<keyword evidence="5" id="KW-0732">Signal</keyword>
<feature type="region of interest" description="Disordered" evidence="3">
    <location>
        <begin position="221"/>
        <end position="322"/>
    </location>
</feature>
<dbReference type="PANTHER" id="PTHR23213">
    <property type="entry name" value="FORMIN-RELATED"/>
    <property type="match status" value="1"/>
</dbReference>
<feature type="compositionally biased region" description="Pro residues" evidence="3">
    <location>
        <begin position="250"/>
        <end position="259"/>
    </location>
</feature>
<dbReference type="PANTHER" id="PTHR23213:SF354">
    <property type="entry name" value="FORMIN-LIKE PROTEIN 4"/>
    <property type="match status" value="1"/>
</dbReference>
<feature type="compositionally biased region" description="Pro residues" evidence="3">
    <location>
        <begin position="39"/>
        <end position="71"/>
    </location>
</feature>
<dbReference type="Gene3D" id="1.20.58.2220">
    <property type="entry name" value="Formin, FH2 domain"/>
    <property type="match status" value="1"/>
</dbReference>
<keyword evidence="4" id="KW-1133">Transmembrane helix</keyword>
<accession>A0A4S4EFB7</accession>
<organism evidence="7 8">
    <name type="scientific">Camellia sinensis var. sinensis</name>
    <name type="common">China tea</name>
    <dbReference type="NCBI Taxonomy" id="542762"/>
    <lineage>
        <taxon>Eukaryota</taxon>
        <taxon>Viridiplantae</taxon>
        <taxon>Streptophyta</taxon>
        <taxon>Embryophyta</taxon>
        <taxon>Tracheophyta</taxon>
        <taxon>Spermatophyta</taxon>
        <taxon>Magnoliopsida</taxon>
        <taxon>eudicotyledons</taxon>
        <taxon>Gunneridae</taxon>
        <taxon>Pentapetalae</taxon>
        <taxon>asterids</taxon>
        <taxon>Ericales</taxon>
        <taxon>Theaceae</taxon>
        <taxon>Camellia</taxon>
    </lineage>
</organism>
<dbReference type="SUPFAM" id="SSF101447">
    <property type="entry name" value="Formin homology 2 domain (FH2 domain)"/>
    <property type="match status" value="2"/>
</dbReference>
<evidence type="ECO:0000256" key="5">
    <source>
        <dbReference type="SAM" id="SignalP"/>
    </source>
</evidence>
<comment type="caution">
    <text evidence="7">The sequence shown here is derived from an EMBL/GenBank/DDBJ whole genome shotgun (WGS) entry which is preliminary data.</text>
</comment>
<keyword evidence="4" id="KW-0812">Transmembrane</keyword>
<keyword evidence="4" id="KW-0472">Membrane</keyword>
<dbReference type="EMBL" id="SDRB02005167">
    <property type="protein sequence ID" value="THG14624.1"/>
    <property type="molecule type" value="Genomic_DNA"/>
</dbReference>
<dbReference type="Proteomes" id="UP000306102">
    <property type="component" value="Unassembled WGS sequence"/>
</dbReference>
<evidence type="ECO:0000256" key="3">
    <source>
        <dbReference type="SAM" id="MobiDB-lite"/>
    </source>
</evidence>
<feature type="region of interest" description="Disordered" evidence="3">
    <location>
        <begin position="34"/>
        <end position="78"/>
    </location>
</feature>
<gene>
    <name evidence="7" type="ORF">TEA_016408</name>
</gene>
<feature type="transmembrane region" description="Helical" evidence="4">
    <location>
        <begin position="81"/>
        <end position="103"/>
    </location>
</feature>
<dbReference type="GO" id="GO:0051015">
    <property type="term" value="F:actin filament binding"/>
    <property type="evidence" value="ECO:0007669"/>
    <property type="project" value="InterPro"/>
</dbReference>
<feature type="signal peptide" evidence="5">
    <location>
        <begin position="1"/>
        <end position="26"/>
    </location>
</feature>
<dbReference type="InterPro" id="IPR027643">
    <property type="entry name" value="Formin-like_plant"/>
</dbReference>
<feature type="domain" description="FH2" evidence="6">
    <location>
        <begin position="309"/>
        <end position="753"/>
    </location>
</feature>
<dbReference type="SMART" id="SM00498">
    <property type="entry name" value="FH2"/>
    <property type="match status" value="1"/>
</dbReference>
<name>A0A4S4EFB7_CAMSN</name>
<dbReference type="InterPro" id="IPR042201">
    <property type="entry name" value="FH2_Formin_sf"/>
</dbReference>
<proteinExistence type="inferred from homology"/>
<keyword evidence="8" id="KW-1185">Reference proteome</keyword>
<protein>
    <recommendedName>
        <fullName evidence="2">Formin-like protein</fullName>
    </recommendedName>
</protein>
<sequence length="788" mass="87076">MAAKFQKWVALCLFSLFISSIPLSSSQCNSPQNIQTFYPFPPPPTPPSPSEPPTLPPPPPPPPPSPPSPPPQHRKSFSKEVVTKAVAITTASTLVLAWLFFLLMRYSRRRRENGENTSSNPYRDDRVVPRDEFVRFDGNISRVIVDENGLDAIYWKRLEEGNIINNFDTEVLNDSSEDEKWMISRCDRSEKSEPTIKEISLLRGKSSTSRSDGIVLNAMEKEDSPIQPPPPPPPLPTPVLTTPKTQSLAPPQPPRPLPTPLLAIPKTQSLAPPSHRALSLASSSTSPPPPPKVLPSDNKRGESSSKEGMIGDGSDQVKLRPLHRDKVNPNVDHSMVLHKVDGGSFRFDGDLMEALFGTVATNRKSPRININSLSPRSERSNPTSQIVVLDARKSQNIAIVLRSLAISRKDIIDALSEGEGLNADTLEKLTTIAPTDEEESKILAFDGEPSRLADAESFLYHLLRTVPSAFACFNAMLFRSNYDSETLYIKETLQTLESGCKELRTRGLFLKLLETILKAGNRMNAGTSRGHAQAFNLTSLRKLSDVKSADGKTTLLHFVVEEVVRAEGKRCITNRNRSLSHTSSRSSNHSGQNSDSLILEDDREREYLMFGLPVLGGLSDEFGNVKKAATIDHDTFAKTCPALTARVAEIRKLLTRCGNAEGGGFVREMKSFLDAAEEEIIAVSEEQTRVMELVKRTTEYYQPGASKDKKKHPFQLFVIVKDFLGMVDQVCIGIAKNLQKRKNSITNVGSSSPKSPTRKISVRFPILPANFLSDESNSNSSESDDDDF</sequence>
<dbReference type="PROSITE" id="PS51444">
    <property type="entry name" value="FH2"/>
    <property type="match status" value="1"/>
</dbReference>
<dbReference type="InterPro" id="IPR015425">
    <property type="entry name" value="FH2_Formin"/>
</dbReference>
<dbReference type="AlphaFoldDB" id="A0A4S4EFB7"/>
<evidence type="ECO:0000256" key="4">
    <source>
        <dbReference type="SAM" id="Phobius"/>
    </source>
</evidence>
<evidence type="ECO:0000313" key="7">
    <source>
        <dbReference type="EMBL" id="THG14624.1"/>
    </source>
</evidence>
<comment type="similarity">
    <text evidence="1">Belongs to the formin-like family. Class-I subfamily.</text>
</comment>
<feature type="chain" id="PRO_5021006999" description="Formin-like protein" evidence="5">
    <location>
        <begin position="27"/>
        <end position="788"/>
    </location>
</feature>
<evidence type="ECO:0000259" key="6">
    <source>
        <dbReference type="PROSITE" id="PS51444"/>
    </source>
</evidence>
<dbReference type="STRING" id="542762.A0A4S4EFB7"/>
<dbReference type="Pfam" id="PF02181">
    <property type="entry name" value="FH2"/>
    <property type="match status" value="1"/>
</dbReference>
<dbReference type="GO" id="GO:0045010">
    <property type="term" value="P:actin nucleation"/>
    <property type="evidence" value="ECO:0007669"/>
    <property type="project" value="InterPro"/>
</dbReference>
<feature type="region of interest" description="Disordered" evidence="3">
    <location>
        <begin position="575"/>
        <end position="596"/>
    </location>
</feature>
<evidence type="ECO:0000256" key="2">
    <source>
        <dbReference type="RuleBase" id="RU361260"/>
    </source>
</evidence>
<feature type="compositionally biased region" description="Pro residues" evidence="3">
    <location>
        <begin position="226"/>
        <end position="237"/>
    </location>
</feature>
<evidence type="ECO:0000256" key="1">
    <source>
        <dbReference type="ARBA" id="ARBA00025793"/>
    </source>
</evidence>
<reference evidence="7 8" key="1">
    <citation type="journal article" date="2018" name="Proc. Natl. Acad. Sci. U.S.A.">
        <title>Draft genome sequence of Camellia sinensis var. sinensis provides insights into the evolution of the tea genome and tea quality.</title>
        <authorList>
            <person name="Wei C."/>
            <person name="Yang H."/>
            <person name="Wang S."/>
            <person name="Zhao J."/>
            <person name="Liu C."/>
            <person name="Gao L."/>
            <person name="Xia E."/>
            <person name="Lu Y."/>
            <person name="Tai Y."/>
            <person name="She G."/>
            <person name="Sun J."/>
            <person name="Cao H."/>
            <person name="Tong W."/>
            <person name="Gao Q."/>
            <person name="Li Y."/>
            <person name="Deng W."/>
            <person name="Jiang X."/>
            <person name="Wang W."/>
            <person name="Chen Q."/>
            <person name="Zhang S."/>
            <person name="Li H."/>
            <person name="Wu J."/>
            <person name="Wang P."/>
            <person name="Li P."/>
            <person name="Shi C."/>
            <person name="Zheng F."/>
            <person name="Jian J."/>
            <person name="Huang B."/>
            <person name="Shan D."/>
            <person name="Shi M."/>
            <person name="Fang C."/>
            <person name="Yue Y."/>
            <person name="Li F."/>
            <person name="Li D."/>
            <person name="Wei S."/>
            <person name="Han B."/>
            <person name="Jiang C."/>
            <person name="Yin Y."/>
            <person name="Xia T."/>
            <person name="Zhang Z."/>
            <person name="Bennetzen J.L."/>
            <person name="Zhao S."/>
            <person name="Wan X."/>
        </authorList>
    </citation>
    <scope>NUCLEOTIDE SEQUENCE [LARGE SCALE GENOMIC DNA]</scope>
    <source>
        <strain evidence="8">cv. Shuchazao</strain>
        <tissue evidence="7">Leaf</tissue>
    </source>
</reference>